<comment type="caution">
    <text evidence="1">The sequence shown here is derived from an EMBL/GenBank/DDBJ whole genome shotgun (WGS) entry which is preliminary data.</text>
</comment>
<organism evidence="1 2">
    <name type="scientific">Sesamum alatum</name>
    <dbReference type="NCBI Taxonomy" id="300844"/>
    <lineage>
        <taxon>Eukaryota</taxon>
        <taxon>Viridiplantae</taxon>
        <taxon>Streptophyta</taxon>
        <taxon>Embryophyta</taxon>
        <taxon>Tracheophyta</taxon>
        <taxon>Spermatophyta</taxon>
        <taxon>Magnoliopsida</taxon>
        <taxon>eudicotyledons</taxon>
        <taxon>Gunneridae</taxon>
        <taxon>Pentapetalae</taxon>
        <taxon>asterids</taxon>
        <taxon>lamiids</taxon>
        <taxon>Lamiales</taxon>
        <taxon>Pedaliaceae</taxon>
        <taxon>Sesamum</taxon>
    </lineage>
</organism>
<name>A0AAE2CQV6_9LAMI</name>
<reference evidence="1" key="1">
    <citation type="submission" date="2020-06" db="EMBL/GenBank/DDBJ databases">
        <authorList>
            <person name="Li T."/>
            <person name="Hu X."/>
            <person name="Zhang T."/>
            <person name="Song X."/>
            <person name="Zhang H."/>
            <person name="Dai N."/>
            <person name="Sheng W."/>
            <person name="Hou X."/>
            <person name="Wei L."/>
        </authorList>
    </citation>
    <scope>NUCLEOTIDE SEQUENCE</scope>
    <source>
        <strain evidence="1">3651</strain>
        <tissue evidence="1">Leaf</tissue>
    </source>
</reference>
<evidence type="ECO:0000313" key="1">
    <source>
        <dbReference type="EMBL" id="KAK4431163.1"/>
    </source>
</evidence>
<evidence type="ECO:0008006" key="3">
    <source>
        <dbReference type="Google" id="ProtNLM"/>
    </source>
</evidence>
<evidence type="ECO:0000313" key="2">
    <source>
        <dbReference type="Proteomes" id="UP001293254"/>
    </source>
</evidence>
<dbReference type="EMBL" id="JACGWO010000003">
    <property type="protein sequence ID" value="KAK4431163.1"/>
    <property type="molecule type" value="Genomic_DNA"/>
</dbReference>
<gene>
    <name evidence="1" type="ORF">Salat_0878400</name>
</gene>
<reference evidence="1" key="2">
    <citation type="journal article" date="2024" name="Plant">
        <title>Genomic evolution and insights into agronomic trait innovations of Sesamum species.</title>
        <authorList>
            <person name="Miao H."/>
            <person name="Wang L."/>
            <person name="Qu L."/>
            <person name="Liu H."/>
            <person name="Sun Y."/>
            <person name="Le M."/>
            <person name="Wang Q."/>
            <person name="Wei S."/>
            <person name="Zheng Y."/>
            <person name="Lin W."/>
            <person name="Duan Y."/>
            <person name="Cao H."/>
            <person name="Xiong S."/>
            <person name="Wang X."/>
            <person name="Wei L."/>
            <person name="Li C."/>
            <person name="Ma Q."/>
            <person name="Ju M."/>
            <person name="Zhao R."/>
            <person name="Li G."/>
            <person name="Mu C."/>
            <person name="Tian Q."/>
            <person name="Mei H."/>
            <person name="Zhang T."/>
            <person name="Gao T."/>
            <person name="Zhang H."/>
        </authorList>
    </citation>
    <scope>NUCLEOTIDE SEQUENCE</scope>
    <source>
        <strain evidence="1">3651</strain>
    </source>
</reference>
<accession>A0AAE2CQV6</accession>
<keyword evidence="2" id="KW-1185">Reference proteome</keyword>
<dbReference type="Proteomes" id="UP001293254">
    <property type="component" value="Unassembled WGS sequence"/>
</dbReference>
<sequence>MLLSPLFHKALSLGKGPFSGSIKFNFDGSLLDGGSTVGIGVVARNESSACLAWISRRVDRKGNGELVEAFWLLRRLSSLLLVVDGRRLLLRETTLLLINKLRVVDRDLSYVGIVVLDILQCVIVGN</sequence>
<proteinExistence type="predicted"/>
<protein>
    <recommendedName>
        <fullName evidence="3">RNase H type-1 domain-containing protein</fullName>
    </recommendedName>
</protein>
<dbReference type="AlphaFoldDB" id="A0AAE2CQV6"/>